<gene>
    <name evidence="3" type="ORF">ORV05_14435</name>
</gene>
<feature type="transmembrane region" description="Helical" evidence="1">
    <location>
        <begin position="132"/>
        <end position="152"/>
    </location>
</feature>
<dbReference type="RefSeq" id="WP_268759000.1">
    <property type="nucleotide sequence ID" value="NZ_CP113836.1"/>
</dbReference>
<proteinExistence type="predicted"/>
<dbReference type="PANTHER" id="PTHR40761">
    <property type="entry name" value="CONSERVED INTEGRAL MEMBRANE ALANINE VALINE AND LEUCINE RICH PROTEIN-RELATED"/>
    <property type="match status" value="1"/>
</dbReference>
<keyword evidence="4" id="KW-1185">Reference proteome</keyword>
<feature type="transmembrane region" description="Helical" evidence="1">
    <location>
        <begin position="72"/>
        <end position="94"/>
    </location>
</feature>
<name>A0ABY7BCN4_9PSEU</name>
<reference evidence="3" key="1">
    <citation type="submission" date="2022-11" db="EMBL/GenBank/DDBJ databases">
        <authorList>
            <person name="Mo P."/>
        </authorList>
    </citation>
    <scope>NUCLEOTIDE SEQUENCE</scope>
    <source>
        <strain evidence="3">HUAS 11-8</strain>
    </source>
</reference>
<dbReference type="Proteomes" id="UP001163203">
    <property type="component" value="Chromosome"/>
</dbReference>
<keyword evidence="1" id="KW-1133">Transmembrane helix</keyword>
<keyword evidence="1" id="KW-0472">Membrane</keyword>
<dbReference type="NCBIfam" id="NF038012">
    <property type="entry name" value="DMT_1"/>
    <property type="match status" value="1"/>
</dbReference>
<evidence type="ECO:0000256" key="1">
    <source>
        <dbReference type="SAM" id="Phobius"/>
    </source>
</evidence>
<organism evidence="3 4">
    <name type="scientific">Amycolatopsis cynarae</name>
    <dbReference type="NCBI Taxonomy" id="2995223"/>
    <lineage>
        <taxon>Bacteria</taxon>
        <taxon>Bacillati</taxon>
        <taxon>Actinomycetota</taxon>
        <taxon>Actinomycetes</taxon>
        <taxon>Pseudonocardiales</taxon>
        <taxon>Pseudonocardiaceae</taxon>
        <taxon>Amycolatopsis</taxon>
    </lineage>
</organism>
<feature type="transmembrane region" description="Helical" evidence="1">
    <location>
        <begin position="103"/>
        <end position="120"/>
    </location>
</feature>
<feature type="transmembrane region" description="Helical" evidence="1">
    <location>
        <begin position="198"/>
        <end position="218"/>
    </location>
</feature>
<evidence type="ECO:0000313" key="3">
    <source>
        <dbReference type="EMBL" id="WAL68908.1"/>
    </source>
</evidence>
<feature type="signal peptide" evidence="2">
    <location>
        <begin position="1"/>
        <end position="18"/>
    </location>
</feature>
<keyword evidence="1" id="KW-0812">Transmembrane</keyword>
<sequence length="299" mass="30080">MALSVLLAVLAAAANATASVLQRKGAREAPSEGAFSFGLLWTLAKQPAWIGGITAIAVGFGLQAAALATGPILLIQPILVVELGFTLVLSSVVFHSRLHAREWSAVLGMSAGVALLLVAFSPSGGDPHGAGALAWAVGCAATVAVTGTLVVLGRRSHHARRAAFLGVATGVWFGFTAALVAGMTSAANAGVAEALGAWQTYSLLVAGPLGFLLLQEALRAGRLVASQPGLTLSNPLASVGWGVGVFGETVRSGPWIVAEIAGAALIAACTVLLARSPLLQGAQGESEQPGAEPECVRDV</sequence>
<feature type="transmembrane region" description="Helical" evidence="1">
    <location>
        <begin position="164"/>
        <end position="186"/>
    </location>
</feature>
<protein>
    <submittedName>
        <fullName evidence="3">DMT family transporter</fullName>
    </submittedName>
</protein>
<accession>A0ABY7BCN4</accession>
<dbReference type="PANTHER" id="PTHR40761:SF1">
    <property type="entry name" value="CONSERVED INTEGRAL MEMBRANE ALANINE VALINE AND LEUCINE RICH PROTEIN-RELATED"/>
    <property type="match status" value="1"/>
</dbReference>
<feature type="chain" id="PRO_5046172711" evidence="2">
    <location>
        <begin position="19"/>
        <end position="299"/>
    </location>
</feature>
<dbReference type="EMBL" id="CP113836">
    <property type="protein sequence ID" value="WAL68908.1"/>
    <property type="molecule type" value="Genomic_DNA"/>
</dbReference>
<keyword evidence="2" id="KW-0732">Signal</keyword>
<evidence type="ECO:0000313" key="4">
    <source>
        <dbReference type="Proteomes" id="UP001163203"/>
    </source>
</evidence>
<evidence type="ECO:0000256" key="2">
    <source>
        <dbReference type="SAM" id="SignalP"/>
    </source>
</evidence>